<dbReference type="RefSeq" id="WP_008951728.1">
    <property type="nucleotide sequence ID" value="NZ_AHTH01000050.1"/>
</dbReference>
<feature type="signal peptide" evidence="1">
    <location>
        <begin position="1"/>
        <end position="21"/>
    </location>
</feature>
<dbReference type="eggNOG" id="ENOG50349RY">
    <property type="taxonomic scope" value="Bacteria"/>
</dbReference>
<accession>H3ZII9</accession>
<dbReference type="Proteomes" id="UP000012046">
    <property type="component" value="Unassembled WGS sequence"/>
</dbReference>
<reference evidence="2 3" key="1">
    <citation type="journal article" date="2012" name="J. Bacteriol.">
        <title>Genome Sequence of Extracellular-Protease-Producing Alishewanella jeotgali Isolated from Traditional Korean Fermented Seafood.</title>
        <authorList>
            <person name="Jung J."/>
            <person name="Chun J."/>
            <person name="Park W."/>
        </authorList>
    </citation>
    <scope>NUCLEOTIDE SEQUENCE [LARGE SCALE GENOMIC DNA]</scope>
    <source>
        <strain evidence="2 3">KCTC 22429</strain>
    </source>
</reference>
<organism evidence="2 3">
    <name type="scientific">Alishewanella jeotgali KCTC 22429</name>
    <dbReference type="NCBI Taxonomy" id="1129374"/>
    <lineage>
        <taxon>Bacteria</taxon>
        <taxon>Pseudomonadati</taxon>
        <taxon>Pseudomonadota</taxon>
        <taxon>Gammaproteobacteria</taxon>
        <taxon>Alteromonadales</taxon>
        <taxon>Alteromonadaceae</taxon>
        <taxon>Alishewanella</taxon>
    </lineage>
</organism>
<gene>
    <name evidence="2" type="ORF">AJE_15999</name>
</gene>
<evidence type="ECO:0000313" key="3">
    <source>
        <dbReference type="Proteomes" id="UP000012046"/>
    </source>
</evidence>
<name>H3ZII9_9ALTE</name>
<evidence type="ECO:0000256" key="1">
    <source>
        <dbReference type="SAM" id="SignalP"/>
    </source>
</evidence>
<sequence length="119" mass="13155">MKLLVNAVVSLTALFSLNALASNNSYVYSNIEYCQLQSQAVASSQLDAYARKLGFAPGVNECRSLLQPQFTAQGELELSQQLRQLQRGSVIRLNKRAEQKLAALPAAERAEVLKRFGLR</sequence>
<comment type="caution">
    <text evidence="2">The sequence shown here is derived from an EMBL/GenBank/DDBJ whole genome shotgun (WGS) entry which is preliminary data.</text>
</comment>
<dbReference type="EMBL" id="AHTH01000050">
    <property type="protein sequence ID" value="EHR39639.1"/>
    <property type="molecule type" value="Genomic_DNA"/>
</dbReference>
<evidence type="ECO:0000313" key="2">
    <source>
        <dbReference type="EMBL" id="EHR39639.1"/>
    </source>
</evidence>
<feature type="chain" id="PRO_5003592096" description="Lipoprotein" evidence="1">
    <location>
        <begin position="22"/>
        <end position="119"/>
    </location>
</feature>
<dbReference type="PATRIC" id="fig|1129374.4.peg.3173"/>
<proteinExistence type="predicted"/>
<dbReference type="AlphaFoldDB" id="H3ZII9"/>
<keyword evidence="1" id="KW-0732">Signal</keyword>
<evidence type="ECO:0008006" key="4">
    <source>
        <dbReference type="Google" id="ProtNLM"/>
    </source>
</evidence>
<protein>
    <recommendedName>
        <fullName evidence="4">Lipoprotein</fullName>
    </recommendedName>
</protein>
<keyword evidence="3" id="KW-1185">Reference proteome</keyword>